<name>A0A7R9JSV4_TIMGE</name>
<evidence type="ECO:0000313" key="2">
    <source>
        <dbReference type="EMBL" id="CAD7588705.1"/>
    </source>
</evidence>
<organism evidence="2">
    <name type="scientific">Timema genevievae</name>
    <name type="common">Walking stick</name>
    <dbReference type="NCBI Taxonomy" id="629358"/>
    <lineage>
        <taxon>Eukaryota</taxon>
        <taxon>Metazoa</taxon>
        <taxon>Ecdysozoa</taxon>
        <taxon>Arthropoda</taxon>
        <taxon>Hexapoda</taxon>
        <taxon>Insecta</taxon>
        <taxon>Pterygota</taxon>
        <taxon>Neoptera</taxon>
        <taxon>Polyneoptera</taxon>
        <taxon>Phasmatodea</taxon>
        <taxon>Timematodea</taxon>
        <taxon>Timematoidea</taxon>
        <taxon>Timematidae</taxon>
        <taxon>Timema</taxon>
    </lineage>
</organism>
<feature type="compositionally biased region" description="Polar residues" evidence="1">
    <location>
        <begin position="91"/>
        <end position="109"/>
    </location>
</feature>
<gene>
    <name evidence="2" type="ORF">TGEB3V08_LOCUS2744</name>
</gene>
<feature type="compositionally biased region" description="Polar residues" evidence="1">
    <location>
        <begin position="151"/>
        <end position="161"/>
    </location>
</feature>
<feature type="compositionally biased region" description="Basic residues" evidence="1">
    <location>
        <begin position="134"/>
        <end position="143"/>
    </location>
</feature>
<sequence>MFSNSLTGTRLIYDDYAYQHLISLRQVLTATETTRLENAVPFWLPPFTPANTTNVSFPPPPSPNFIKPMLLAHVLLPCTQHRAEKEIGTTYNYQHAKQNKASQRKTPPQRNECEKHKKGKTSKTPRNSTPRSISPHKKMKGACKKKENETQPRANPGSLNSPCQCNYCNPHNNSQTSTTSMTLDSSHFYQCRISTTKNKERKAPQTTNSKQHNPHIASLTRVFFSQDRT</sequence>
<dbReference type="EMBL" id="OE839830">
    <property type="protein sequence ID" value="CAD7588705.1"/>
    <property type="molecule type" value="Genomic_DNA"/>
</dbReference>
<feature type="region of interest" description="Disordered" evidence="1">
    <location>
        <begin position="91"/>
        <end position="161"/>
    </location>
</feature>
<proteinExistence type="predicted"/>
<dbReference type="AlphaFoldDB" id="A0A7R9JSV4"/>
<evidence type="ECO:0000256" key="1">
    <source>
        <dbReference type="SAM" id="MobiDB-lite"/>
    </source>
</evidence>
<protein>
    <submittedName>
        <fullName evidence="2">Uncharacterized protein</fullName>
    </submittedName>
</protein>
<reference evidence="2" key="1">
    <citation type="submission" date="2020-11" db="EMBL/GenBank/DDBJ databases">
        <authorList>
            <person name="Tran Van P."/>
        </authorList>
    </citation>
    <scope>NUCLEOTIDE SEQUENCE</scope>
</reference>
<accession>A0A7R9JSV4</accession>